<sequence>MQVPLDADLIQLIEVIVPHRQSRWTGYMVHSQSFRLARGCGIPKVFVSDRFDEMSVLAGSAGLRLEIARTIRH</sequence>
<dbReference type="EMBL" id="JADJEV010000004">
    <property type="protein sequence ID" value="MBK6974682.1"/>
    <property type="molecule type" value="Genomic_DNA"/>
</dbReference>
<accession>A0A9D7E6E1</accession>
<dbReference type="AlphaFoldDB" id="A0A9D7E6E1"/>
<comment type="caution">
    <text evidence="1">The sequence shown here is derived from an EMBL/GenBank/DDBJ whole genome shotgun (WGS) entry which is preliminary data.</text>
</comment>
<evidence type="ECO:0000313" key="1">
    <source>
        <dbReference type="EMBL" id="MBK6974682.1"/>
    </source>
</evidence>
<reference evidence="1" key="1">
    <citation type="submission" date="2020-10" db="EMBL/GenBank/DDBJ databases">
        <title>Connecting structure to function with the recovery of over 1000 high-quality activated sludge metagenome-assembled genomes encoding full-length rRNA genes using long-read sequencing.</title>
        <authorList>
            <person name="Singleton C.M."/>
            <person name="Petriglieri F."/>
            <person name="Kristensen J.M."/>
            <person name="Kirkegaard R.H."/>
            <person name="Michaelsen T.Y."/>
            <person name="Andersen M.H."/>
            <person name="Karst S.M."/>
            <person name="Dueholm M.S."/>
            <person name="Nielsen P.H."/>
            <person name="Albertsen M."/>
        </authorList>
    </citation>
    <scope>NUCLEOTIDE SEQUENCE</scope>
    <source>
        <strain evidence="1">Bjer_18-Q3-R1-45_BAT3C.347</strain>
    </source>
</reference>
<dbReference type="Proteomes" id="UP000807785">
    <property type="component" value="Unassembled WGS sequence"/>
</dbReference>
<evidence type="ECO:0000313" key="2">
    <source>
        <dbReference type="Proteomes" id="UP000807785"/>
    </source>
</evidence>
<organism evidence="1 2">
    <name type="scientific">Candidatus Methylophosphatis roskildensis</name>
    <dbReference type="NCBI Taxonomy" id="2899263"/>
    <lineage>
        <taxon>Bacteria</taxon>
        <taxon>Pseudomonadati</taxon>
        <taxon>Pseudomonadota</taxon>
        <taxon>Betaproteobacteria</taxon>
        <taxon>Nitrosomonadales</taxon>
        <taxon>Sterolibacteriaceae</taxon>
        <taxon>Candidatus Methylophosphatis</taxon>
    </lineage>
</organism>
<proteinExistence type="predicted"/>
<name>A0A9D7E6E1_9PROT</name>
<gene>
    <name evidence="1" type="ORF">IPH26_17685</name>
</gene>
<protein>
    <submittedName>
        <fullName evidence="1">Uncharacterized protein</fullName>
    </submittedName>
</protein>